<evidence type="ECO:0000313" key="2">
    <source>
        <dbReference type="EMBL" id="GBF78991.1"/>
    </source>
</evidence>
<dbReference type="RefSeq" id="WP_125061027.1">
    <property type="nucleotide sequence ID" value="NZ_BDQK01000001.1"/>
</dbReference>
<dbReference type="InterPro" id="IPR047693">
    <property type="entry name" value="RNA-guided_IscB-like"/>
</dbReference>
<sequence length="425" mass="47816">MSNYVLVIDSNKQPLNPCHPSVARKLLKSKNAAIFRQYPFTIVLKKEILDVVIEPIEIKIDPGSQTTGIALVQGDKVIFGAELSHRGSTIKDSLESRRSLRRGRRSRKTRYRQARFLNRKKPSCWLAPSLQHRVDTTLTWIKKLIKFAPIVGISQELVRFDLQQLENPEISGVEYQQGELVGYEVREYLLNKWDRKCSYCSIENVPLQVEHIHPKAKGGTNRISNLCLACESCNLKKGTKDINVFLAKKPDVLKRILSQAKRPLKDAVAVNSTRWTLFNALKNTGLPITTGSGGKTKFNRTRLNLPKQHWIDAACVGIVDTLKVLTNKPLLIKATGHGTRQSCRTDKYGFPSRYVPRFKFIKGFQTGDIVKAVVTKGKKIGTYVGRVAVRSIGSFNISSPNGLIQGISYKNCTHIHKKDGYSYAT</sequence>
<protein>
    <submittedName>
        <fullName evidence="2">HNH endonuclease</fullName>
    </submittedName>
</protein>
<dbReference type="EMBL" id="BDQK01000001">
    <property type="protein sequence ID" value="GBF78991.1"/>
    <property type="molecule type" value="Genomic_DNA"/>
</dbReference>
<keyword evidence="2" id="KW-0255">Endonuclease</keyword>
<dbReference type="CDD" id="cd00085">
    <property type="entry name" value="HNHc"/>
    <property type="match status" value="1"/>
</dbReference>
<dbReference type="OrthoDB" id="9802901at2"/>
<name>A0A401ICM3_APHSA</name>
<reference evidence="3" key="1">
    <citation type="submission" date="2017-05" db="EMBL/GenBank/DDBJ databases">
        <title>Physiological properties and genetic analysis related to exopolysaccharide production of fresh-water unicellular cyanobacterium Aphanothece sacrum, Suizenji Nori, that has been cultured as a food source in Japan.</title>
        <authorList>
            <person name="Kanesaki Y."/>
            <person name="Yoshikawa S."/>
            <person name="Ohki K."/>
        </authorList>
    </citation>
    <scope>NUCLEOTIDE SEQUENCE [LARGE SCALE GENOMIC DNA]</scope>
    <source>
        <strain evidence="3">FPU1</strain>
    </source>
</reference>
<dbReference type="Pfam" id="PF01844">
    <property type="entry name" value="HNH"/>
    <property type="match status" value="1"/>
</dbReference>
<dbReference type="GO" id="GO:0003676">
    <property type="term" value="F:nucleic acid binding"/>
    <property type="evidence" value="ECO:0007669"/>
    <property type="project" value="InterPro"/>
</dbReference>
<evidence type="ECO:0000313" key="3">
    <source>
        <dbReference type="Proteomes" id="UP000287247"/>
    </source>
</evidence>
<dbReference type="AlphaFoldDB" id="A0A401ICM3"/>
<evidence type="ECO:0000259" key="1">
    <source>
        <dbReference type="SMART" id="SM00507"/>
    </source>
</evidence>
<dbReference type="GO" id="GO:0004519">
    <property type="term" value="F:endonuclease activity"/>
    <property type="evidence" value="ECO:0007669"/>
    <property type="project" value="UniProtKB-KW"/>
</dbReference>
<keyword evidence="2" id="KW-0378">Hydrolase</keyword>
<dbReference type="SMART" id="SM00507">
    <property type="entry name" value="HNHc"/>
    <property type="match status" value="1"/>
</dbReference>
<dbReference type="Proteomes" id="UP000287247">
    <property type="component" value="Unassembled WGS sequence"/>
</dbReference>
<dbReference type="Pfam" id="PF14239">
    <property type="entry name" value="RRXRR"/>
    <property type="match status" value="1"/>
</dbReference>
<dbReference type="InterPro" id="IPR002711">
    <property type="entry name" value="HNH"/>
</dbReference>
<dbReference type="PANTHER" id="PTHR33877">
    <property type="entry name" value="SLL1193 PROTEIN"/>
    <property type="match status" value="1"/>
</dbReference>
<dbReference type="InterPro" id="IPR003615">
    <property type="entry name" value="HNH_nuc"/>
</dbReference>
<dbReference type="InterPro" id="IPR025938">
    <property type="entry name" value="RRXRR_dom"/>
</dbReference>
<keyword evidence="3" id="KW-1185">Reference proteome</keyword>
<dbReference type="NCBIfam" id="NF040563">
    <property type="entry name" value="guided_IscB"/>
    <property type="match status" value="1"/>
</dbReference>
<proteinExistence type="predicted"/>
<dbReference type="InterPro" id="IPR052892">
    <property type="entry name" value="NA-targeting_endonuclease"/>
</dbReference>
<gene>
    <name evidence="2" type="ORF">AsFPU1_0383</name>
</gene>
<accession>A0A401ICM3</accession>
<comment type="caution">
    <text evidence="2">The sequence shown here is derived from an EMBL/GenBank/DDBJ whole genome shotgun (WGS) entry which is preliminary data.</text>
</comment>
<dbReference type="PANTHER" id="PTHR33877:SF2">
    <property type="entry name" value="OS07G0170200 PROTEIN"/>
    <property type="match status" value="1"/>
</dbReference>
<dbReference type="GO" id="GO:0008270">
    <property type="term" value="F:zinc ion binding"/>
    <property type="evidence" value="ECO:0007669"/>
    <property type="project" value="InterPro"/>
</dbReference>
<feature type="domain" description="HNH nuclease" evidence="1">
    <location>
        <begin position="184"/>
        <end position="235"/>
    </location>
</feature>
<organism evidence="2 3">
    <name type="scientific">Aphanothece sacrum FPU1</name>
    <dbReference type="NCBI Taxonomy" id="1920663"/>
    <lineage>
        <taxon>Bacteria</taxon>
        <taxon>Bacillati</taxon>
        <taxon>Cyanobacteriota</taxon>
        <taxon>Cyanophyceae</taxon>
        <taxon>Oscillatoriophycideae</taxon>
        <taxon>Chroococcales</taxon>
        <taxon>Aphanothecaceae</taxon>
        <taxon>Aphanothece</taxon>
    </lineage>
</organism>
<dbReference type="Gene3D" id="1.10.30.50">
    <property type="match status" value="1"/>
</dbReference>
<keyword evidence="2" id="KW-0540">Nuclease</keyword>